<evidence type="ECO:0000313" key="4">
    <source>
        <dbReference type="Proteomes" id="UP000250140"/>
    </source>
</evidence>
<organism evidence="3 4">
    <name type="scientific">Glonium stellatum</name>
    <dbReference type="NCBI Taxonomy" id="574774"/>
    <lineage>
        <taxon>Eukaryota</taxon>
        <taxon>Fungi</taxon>
        <taxon>Dikarya</taxon>
        <taxon>Ascomycota</taxon>
        <taxon>Pezizomycotina</taxon>
        <taxon>Dothideomycetes</taxon>
        <taxon>Pleosporomycetidae</taxon>
        <taxon>Gloniales</taxon>
        <taxon>Gloniaceae</taxon>
        <taxon>Glonium</taxon>
    </lineage>
</organism>
<dbReference type="AlphaFoldDB" id="A0A8E2FA92"/>
<feature type="transmembrane region" description="Helical" evidence="1">
    <location>
        <begin position="58"/>
        <end position="79"/>
    </location>
</feature>
<keyword evidence="1" id="KW-0812">Transmembrane</keyword>
<dbReference type="EMBL" id="KV748721">
    <property type="protein sequence ID" value="OCL13450.1"/>
    <property type="molecule type" value="Genomic_DNA"/>
</dbReference>
<proteinExistence type="predicted"/>
<evidence type="ECO:0000256" key="1">
    <source>
        <dbReference type="SAM" id="Phobius"/>
    </source>
</evidence>
<dbReference type="PROSITE" id="PS51257">
    <property type="entry name" value="PROKAR_LIPOPROTEIN"/>
    <property type="match status" value="1"/>
</dbReference>
<accession>A0A8E2FA92</accession>
<name>A0A8E2FA92_9PEZI</name>
<feature type="chain" id="PRO_5034132288" evidence="2">
    <location>
        <begin position="18"/>
        <end position="95"/>
    </location>
</feature>
<gene>
    <name evidence="3" type="ORF">AOQ84DRAFT_109417</name>
</gene>
<dbReference type="Proteomes" id="UP000250140">
    <property type="component" value="Unassembled WGS sequence"/>
</dbReference>
<evidence type="ECO:0000313" key="3">
    <source>
        <dbReference type="EMBL" id="OCL13450.1"/>
    </source>
</evidence>
<sequence length="95" mass="10734">MRTLQITLLFIVCSCNSLPTTYYIRSISVHCQSRLHNATSACVGLYSNQSNQSSFQNLTFGIITILLAFASLIVAFLHYSRQCRRISRETQPSVE</sequence>
<reference evidence="3 4" key="1">
    <citation type="journal article" date="2016" name="Nat. Commun.">
        <title>Ectomycorrhizal ecology is imprinted in the genome of the dominant symbiotic fungus Cenococcum geophilum.</title>
        <authorList>
            <consortium name="DOE Joint Genome Institute"/>
            <person name="Peter M."/>
            <person name="Kohler A."/>
            <person name="Ohm R.A."/>
            <person name="Kuo A."/>
            <person name="Krutzmann J."/>
            <person name="Morin E."/>
            <person name="Arend M."/>
            <person name="Barry K.W."/>
            <person name="Binder M."/>
            <person name="Choi C."/>
            <person name="Clum A."/>
            <person name="Copeland A."/>
            <person name="Grisel N."/>
            <person name="Haridas S."/>
            <person name="Kipfer T."/>
            <person name="LaButti K."/>
            <person name="Lindquist E."/>
            <person name="Lipzen A."/>
            <person name="Maire R."/>
            <person name="Meier B."/>
            <person name="Mihaltcheva S."/>
            <person name="Molinier V."/>
            <person name="Murat C."/>
            <person name="Poggeler S."/>
            <person name="Quandt C.A."/>
            <person name="Sperisen C."/>
            <person name="Tritt A."/>
            <person name="Tisserant E."/>
            <person name="Crous P.W."/>
            <person name="Henrissat B."/>
            <person name="Nehls U."/>
            <person name="Egli S."/>
            <person name="Spatafora J.W."/>
            <person name="Grigoriev I.V."/>
            <person name="Martin F.M."/>
        </authorList>
    </citation>
    <scope>NUCLEOTIDE SEQUENCE [LARGE SCALE GENOMIC DNA]</scope>
    <source>
        <strain evidence="3 4">CBS 207.34</strain>
    </source>
</reference>
<feature type="signal peptide" evidence="2">
    <location>
        <begin position="1"/>
        <end position="17"/>
    </location>
</feature>
<keyword evidence="1" id="KW-0472">Membrane</keyword>
<protein>
    <submittedName>
        <fullName evidence="3">Uncharacterized protein</fullName>
    </submittedName>
</protein>
<keyword evidence="4" id="KW-1185">Reference proteome</keyword>
<keyword evidence="2" id="KW-0732">Signal</keyword>
<evidence type="ECO:0000256" key="2">
    <source>
        <dbReference type="SAM" id="SignalP"/>
    </source>
</evidence>
<keyword evidence="1" id="KW-1133">Transmembrane helix</keyword>